<keyword evidence="2" id="KW-0732">Signal</keyword>
<evidence type="ECO:0000313" key="5">
    <source>
        <dbReference type="EMBL" id="OGY72336.1"/>
    </source>
</evidence>
<dbReference type="InterPro" id="IPR008993">
    <property type="entry name" value="TIMP-like_OB-fold"/>
</dbReference>
<dbReference type="Proteomes" id="UP000178315">
    <property type="component" value="Unassembled WGS sequence"/>
</dbReference>
<evidence type="ECO:0008006" key="7">
    <source>
        <dbReference type="Google" id="ProtNLM"/>
    </source>
</evidence>
<organism evidence="5 6">
    <name type="scientific">Candidatus Jacksonbacteria bacterium RIFCSPLOWO2_02_FULL_44_20</name>
    <dbReference type="NCBI Taxonomy" id="1798460"/>
    <lineage>
        <taxon>Bacteria</taxon>
        <taxon>Candidatus Jacksoniibacteriota</taxon>
    </lineage>
</organism>
<feature type="transmembrane region" description="Helical" evidence="1">
    <location>
        <begin position="876"/>
        <end position="899"/>
    </location>
</feature>
<feature type="transmembrane region" description="Helical" evidence="1">
    <location>
        <begin position="839"/>
        <end position="864"/>
    </location>
</feature>
<evidence type="ECO:0000259" key="3">
    <source>
        <dbReference type="PROSITE" id="PS50234"/>
    </source>
</evidence>
<evidence type="ECO:0000259" key="4">
    <source>
        <dbReference type="PROSITE" id="PS51468"/>
    </source>
</evidence>
<dbReference type="Pfam" id="PF08487">
    <property type="entry name" value="VIT"/>
    <property type="match status" value="1"/>
</dbReference>
<sequence>MPNLKKTLSFLVVSFIAVAQFAAFAPKAQACLCAFPDPDPQKMVEKAWEEYDVIFSGEVTSVSKTKYDDDGMVPPIPYATTIFLQVFQNWKGINQGQSQVIRTGDGEFDCGYTFQKGERYLVYAQKYDVSDFITSGCGPTKKLVDASEDIKYLNKLSSETSTAQTNDPSMLPGGTLNVITKEGEGVKEFPLKHTDVRAEISGFISRVTVTQEFVNPYTEPIEAVYTFPLPQNAAVDAMEMKIGERVIKAQIKKREEARQLYEEAKDSGRRAGLLEQERPNIFTQSVANILPEDSIFITIQYIETLEYERGTYTFVFPMTVGPRYIPFGGVADAESITPPVLKPGERSGHDISLAVEIDAGFAINDIRSKNHKILKVTDYFGSVNRSVYARYIELSALDSIPNKDFILEYDVGGDEPQFTLLTHKKPDSDHGYFVLIAQPQLTPTQDEITPKEMIFVVDSSGSMHGEPISRVKQVMRYAIKNLNPNDTFYLFSFSNEVSALSETPLANTPENIEKGLRYINELEGGGGTEMLKGVKAAYALPKDDNRLRYVVMLTDGYIGNEDAILAEIQAHQNDARFFSFGIGSSPNRFLIEQMAMQGKGISFYLNLTEDSDKVIRDFYERIANPVATDIEINWGDEGVSEVYPNPLQDIFSAKPLYVIGKYTVAGYRFITIKGKIQGEPFETQLLGENPEDVYGAITFPQQNTENEGLASIWARQKVKSLEASMYRGENPQTVEEITNLALAYSIVTKYTSFVAFEEKPVTDQPGKTVQVPVELPEGASYEGIFGSEDSAVQETYSDPSGYAPSGSLGQAQDRGTTFGGNIGVRTSDVRDTVRTVANLLLSGLGILFLIITIISSAVLATRAFKKPPTSSRAKKYLIIGIAGLVIILIIWTIISYLSLGFSAAIG</sequence>
<evidence type="ECO:0000256" key="1">
    <source>
        <dbReference type="SAM" id="Phobius"/>
    </source>
</evidence>
<keyword evidence="1" id="KW-0812">Transmembrane</keyword>
<feature type="signal peptide" evidence="2">
    <location>
        <begin position="1"/>
        <end position="30"/>
    </location>
</feature>
<comment type="caution">
    <text evidence="5">The sequence shown here is derived from an EMBL/GenBank/DDBJ whole genome shotgun (WGS) entry which is preliminary data.</text>
</comment>
<dbReference type="SUPFAM" id="SSF53300">
    <property type="entry name" value="vWA-like"/>
    <property type="match status" value="1"/>
</dbReference>
<proteinExistence type="predicted"/>
<protein>
    <recommendedName>
        <fullName evidence="7">Trypsin</fullName>
    </recommendedName>
</protein>
<feature type="domain" description="VWFA" evidence="3">
    <location>
        <begin position="452"/>
        <end position="622"/>
    </location>
</feature>
<dbReference type="Gene3D" id="3.40.50.410">
    <property type="entry name" value="von Willebrand factor, type A domain"/>
    <property type="match status" value="1"/>
</dbReference>
<dbReference type="SUPFAM" id="SSF50242">
    <property type="entry name" value="TIMP-like"/>
    <property type="match status" value="1"/>
</dbReference>
<evidence type="ECO:0000313" key="6">
    <source>
        <dbReference type="Proteomes" id="UP000178315"/>
    </source>
</evidence>
<accession>A0A1G2A783</accession>
<dbReference type="AlphaFoldDB" id="A0A1G2A783"/>
<dbReference type="SMART" id="SM00327">
    <property type="entry name" value="VWA"/>
    <property type="match status" value="1"/>
</dbReference>
<gene>
    <name evidence="5" type="ORF">A3H61_03080</name>
</gene>
<keyword evidence="1" id="KW-1133">Transmembrane helix</keyword>
<dbReference type="PANTHER" id="PTHR45737:SF6">
    <property type="entry name" value="VON WILLEBRAND FACTOR A DOMAIN-CONTAINING PROTEIN 5A"/>
    <property type="match status" value="1"/>
</dbReference>
<dbReference type="InterPro" id="IPR013694">
    <property type="entry name" value="VIT"/>
</dbReference>
<dbReference type="EMBL" id="MHJU01000037">
    <property type="protein sequence ID" value="OGY72336.1"/>
    <property type="molecule type" value="Genomic_DNA"/>
</dbReference>
<feature type="chain" id="PRO_5009581910" description="Trypsin" evidence="2">
    <location>
        <begin position="31"/>
        <end position="906"/>
    </location>
</feature>
<dbReference type="InterPro" id="IPR036465">
    <property type="entry name" value="vWFA_dom_sf"/>
</dbReference>
<reference evidence="5 6" key="1">
    <citation type="journal article" date="2016" name="Nat. Commun.">
        <title>Thousands of microbial genomes shed light on interconnected biogeochemical processes in an aquifer system.</title>
        <authorList>
            <person name="Anantharaman K."/>
            <person name="Brown C.T."/>
            <person name="Hug L.A."/>
            <person name="Sharon I."/>
            <person name="Castelle C.J."/>
            <person name="Probst A.J."/>
            <person name="Thomas B.C."/>
            <person name="Singh A."/>
            <person name="Wilkins M.J."/>
            <person name="Karaoz U."/>
            <person name="Brodie E.L."/>
            <person name="Williams K.H."/>
            <person name="Hubbard S.S."/>
            <person name="Banfield J.F."/>
        </authorList>
    </citation>
    <scope>NUCLEOTIDE SEQUENCE [LARGE SCALE GENOMIC DNA]</scope>
</reference>
<dbReference type="PANTHER" id="PTHR45737">
    <property type="entry name" value="VON WILLEBRAND FACTOR A DOMAIN-CONTAINING PROTEIN 5A"/>
    <property type="match status" value="1"/>
</dbReference>
<evidence type="ECO:0000256" key="2">
    <source>
        <dbReference type="SAM" id="SignalP"/>
    </source>
</evidence>
<dbReference type="Pfam" id="PF13768">
    <property type="entry name" value="VWA_3"/>
    <property type="match status" value="1"/>
</dbReference>
<dbReference type="SMART" id="SM00609">
    <property type="entry name" value="VIT"/>
    <property type="match status" value="1"/>
</dbReference>
<keyword evidence="1" id="KW-0472">Membrane</keyword>
<name>A0A1G2A783_9BACT</name>
<feature type="domain" description="VIT" evidence="4">
    <location>
        <begin position="175"/>
        <end position="303"/>
    </location>
</feature>
<dbReference type="PROSITE" id="PS51468">
    <property type="entry name" value="VIT"/>
    <property type="match status" value="1"/>
</dbReference>
<dbReference type="InterPro" id="IPR002035">
    <property type="entry name" value="VWF_A"/>
</dbReference>
<dbReference type="Gene3D" id="2.40.50.120">
    <property type="match status" value="1"/>
</dbReference>
<dbReference type="PROSITE" id="PS50234">
    <property type="entry name" value="VWFA"/>
    <property type="match status" value="1"/>
</dbReference>